<proteinExistence type="predicted"/>
<dbReference type="PANTHER" id="PTHR43433:SF5">
    <property type="entry name" value="AB HYDROLASE-1 DOMAIN-CONTAINING PROTEIN"/>
    <property type="match status" value="1"/>
</dbReference>
<dbReference type="SUPFAM" id="SSF53474">
    <property type="entry name" value="alpha/beta-Hydrolases"/>
    <property type="match status" value="1"/>
</dbReference>
<organism evidence="3 4">
    <name type="scientific">Nocardiopsis composta</name>
    <dbReference type="NCBI Taxonomy" id="157465"/>
    <lineage>
        <taxon>Bacteria</taxon>
        <taxon>Bacillati</taxon>
        <taxon>Actinomycetota</taxon>
        <taxon>Actinomycetes</taxon>
        <taxon>Streptosporangiales</taxon>
        <taxon>Nocardiopsidaceae</taxon>
        <taxon>Nocardiopsis</taxon>
    </lineage>
</organism>
<keyword evidence="1" id="KW-0472">Membrane</keyword>
<gene>
    <name evidence="3" type="ORF">HDA36_000746</name>
</gene>
<dbReference type="InterPro" id="IPR000073">
    <property type="entry name" value="AB_hydrolase_1"/>
</dbReference>
<evidence type="ECO:0000256" key="1">
    <source>
        <dbReference type="SAM" id="Phobius"/>
    </source>
</evidence>
<name>A0A7W8VBY8_9ACTN</name>
<keyword evidence="1" id="KW-1133">Transmembrane helix</keyword>
<accession>A0A7W8VBY8</accession>
<dbReference type="Gene3D" id="3.40.50.1820">
    <property type="entry name" value="alpha/beta hydrolase"/>
    <property type="match status" value="1"/>
</dbReference>
<dbReference type="AlphaFoldDB" id="A0A7W8VBY8"/>
<dbReference type="PRINTS" id="PR00111">
    <property type="entry name" value="ABHYDROLASE"/>
</dbReference>
<dbReference type="InterPro" id="IPR029058">
    <property type="entry name" value="AB_hydrolase_fold"/>
</dbReference>
<evidence type="ECO:0000313" key="4">
    <source>
        <dbReference type="Proteomes" id="UP000572635"/>
    </source>
</evidence>
<protein>
    <submittedName>
        <fullName evidence="3">Pimeloyl-ACP methyl ester carboxylesterase</fullName>
    </submittedName>
</protein>
<sequence length="274" mass="28509">MSEAVRGGRVSVNGVDMYYEVHGAGDPLVLLHGALSGIGTSFGVLLPALARRRRVIAVELQGHGRTPDTDRPLDAEAMACDVAGLLREVVGGPADVLGYSMGGSVAMELAAAEPGLVRSLVLVSVGFSPEGLYPEVLGGIGEMAAEDMAGSPFYEEYMRTAPDPQGWAGLFAKVQAMDADIRTWSPEELRAIAAPVLLAVGDSDIVRPEHAAQLFRFFGGGVPGDLTGLPAARLAVLPGTTHITAVHRDDLLVPMVEEFLTDTAAKAGPALEAG</sequence>
<keyword evidence="4" id="KW-1185">Reference proteome</keyword>
<reference evidence="3 4" key="1">
    <citation type="submission" date="2020-08" db="EMBL/GenBank/DDBJ databases">
        <title>Sequencing the genomes of 1000 actinobacteria strains.</title>
        <authorList>
            <person name="Klenk H.-P."/>
        </authorList>
    </citation>
    <scope>NUCLEOTIDE SEQUENCE [LARGE SCALE GENOMIC DNA]</scope>
    <source>
        <strain evidence="3 4">DSM 44551</strain>
    </source>
</reference>
<dbReference type="EMBL" id="JACHDB010000001">
    <property type="protein sequence ID" value="MBB5430662.1"/>
    <property type="molecule type" value="Genomic_DNA"/>
</dbReference>
<dbReference type="Proteomes" id="UP000572635">
    <property type="component" value="Unassembled WGS sequence"/>
</dbReference>
<dbReference type="InterPro" id="IPR050471">
    <property type="entry name" value="AB_hydrolase"/>
</dbReference>
<dbReference type="Pfam" id="PF12697">
    <property type="entry name" value="Abhydrolase_6"/>
    <property type="match status" value="1"/>
</dbReference>
<dbReference type="PANTHER" id="PTHR43433">
    <property type="entry name" value="HYDROLASE, ALPHA/BETA FOLD FAMILY PROTEIN"/>
    <property type="match status" value="1"/>
</dbReference>
<feature type="domain" description="AB hydrolase-1" evidence="2">
    <location>
        <begin position="28"/>
        <end position="248"/>
    </location>
</feature>
<evidence type="ECO:0000259" key="2">
    <source>
        <dbReference type="Pfam" id="PF12697"/>
    </source>
</evidence>
<evidence type="ECO:0000313" key="3">
    <source>
        <dbReference type="EMBL" id="MBB5430662.1"/>
    </source>
</evidence>
<keyword evidence="1" id="KW-0812">Transmembrane</keyword>
<comment type="caution">
    <text evidence="3">The sequence shown here is derived from an EMBL/GenBank/DDBJ whole genome shotgun (WGS) entry which is preliminary data.</text>
</comment>
<dbReference type="GO" id="GO:0003824">
    <property type="term" value="F:catalytic activity"/>
    <property type="evidence" value="ECO:0007669"/>
    <property type="project" value="UniProtKB-ARBA"/>
</dbReference>
<dbReference type="RefSeq" id="WP_184388697.1">
    <property type="nucleotide sequence ID" value="NZ_BAAAJD010000020.1"/>
</dbReference>
<feature type="transmembrane region" description="Helical" evidence="1">
    <location>
        <begin position="29"/>
        <end position="50"/>
    </location>
</feature>